<feature type="compositionally biased region" description="Polar residues" evidence="1">
    <location>
        <begin position="408"/>
        <end position="421"/>
    </location>
</feature>
<feature type="compositionally biased region" description="Acidic residues" evidence="1">
    <location>
        <begin position="166"/>
        <end position="186"/>
    </location>
</feature>
<dbReference type="Proteomes" id="UP000494165">
    <property type="component" value="Unassembled WGS sequence"/>
</dbReference>
<keyword evidence="3" id="KW-1185">Reference proteome</keyword>
<proteinExistence type="predicted"/>
<evidence type="ECO:0000256" key="1">
    <source>
        <dbReference type="SAM" id="MobiDB-lite"/>
    </source>
</evidence>
<gene>
    <name evidence="2" type="ORF">CLODIP_2_CD15890</name>
</gene>
<accession>A0A8S1BX56</accession>
<feature type="region of interest" description="Disordered" evidence="1">
    <location>
        <begin position="127"/>
        <end position="296"/>
    </location>
</feature>
<name>A0A8S1BX56_9INSE</name>
<evidence type="ECO:0000313" key="3">
    <source>
        <dbReference type="Proteomes" id="UP000494165"/>
    </source>
</evidence>
<feature type="compositionally biased region" description="Low complexity" evidence="1">
    <location>
        <begin position="317"/>
        <end position="331"/>
    </location>
</feature>
<feature type="compositionally biased region" description="Acidic residues" evidence="1">
    <location>
        <begin position="39"/>
        <end position="59"/>
    </location>
</feature>
<comment type="caution">
    <text evidence="2">The sequence shown here is derived from an EMBL/GenBank/DDBJ whole genome shotgun (WGS) entry which is preliminary data.</text>
</comment>
<evidence type="ECO:0000313" key="2">
    <source>
        <dbReference type="EMBL" id="CAB3361350.1"/>
    </source>
</evidence>
<dbReference type="AlphaFoldDB" id="A0A8S1BX56"/>
<feature type="region of interest" description="Disordered" evidence="1">
    <location>
        <begin position="1"/>
        <end position="108"/>
    </location>
</feature>
<feature type="compositionally biased region" description="Polar residues" evidence="1">
    <location>
        <begin position="131"/>
        <end position="143"/>
    </location>
</feature>
<feature type="region of interest" description="Disordered" evidence="1">
    <location>
        <begin position="317"/>
        <end position="346"/>
    </location>
</feature>
<protein>
    <submittedName>
        <fullName evidence="2">Uncharacterized protein</fullName>
    </submittedName>
</protein>
<feature type="compositionally biased region" description="Polar residues" evidence="1">
    <location>
        <begin position="1"/>
        <end position="16"/>
    </location>
</feature>
<reference evidence="2 3" key="1">
    <citation type="submission" date="2020-04" db="EMBL/GenBank/DDBJ databases">
        <authorList>
            <person name="Alioto T."/>
            <person name="Alioto T."/>
            <person name="Gomez Garrido J."/>
        </authorList>
    </citation>
    <scope>NUCLEOTIDE SEQUENCE [LARGE SCALE GENOMIC DNA]</scope>
</reference>
<organism evidence="2 3">
    <name type="scientific">Cloeon dipterum</name>
    <dbReference type="NCBI Taxonomy" id="197152"/>
    <lineage>
        <taxon>Eukaryota</taxon>
        <taxon>Metazoa</taxon>
        <taxon>Ecdysozoa</taxon>
        <taxon>Arthropoda</taxon>
        <taxon>Hexapoda</taxon>
        <taxon>Insecta</taxon>
        <taxon>Pterygota</taxon>
        <taxon>Palaeoptera</taxon>
        <taxon>Ephemeroptera</taxon>
        <taxon>Pisciforma</taxon>
        <taxon>Baetidae</taxon>
        <taxon>Cloeon</taxon>
    </lineage>
</organism>
<feature type="region of interest" description="Disordered" evidence="1">
    <location>
        <begin position="406"/>
        <end position="430"/>
    </location>
</feature>
<sequence length="430" mass="48164">MQRQVVTRTVRITSESSESDAGKANTWQSRVAMWNMQDQEPEVSEQSDQDNKIDEDDSVFDANVEEQKKIMSGEDSCPPENDAAEEPVVPPSQQTRRHDSSESSLFSPPLTPRYLVDLFIPRKRGRPMQRQVVTRTVRITSESSESDAGKANTWQSRVAMWNVQDQEPEVSEQSDQDNKVDEDDSVFDANVEEQKKIMSGEDSCSAENDAAEEPVVPPSQQTRRHDSSESSLFSPPQAMEDQESAKSSQNFIYHGQSPKISSLGSSEIDAAVEPLQPGKMAPPGQQTRRHDSFESSLFSPPLTPRYLVGQPIRRNTLDSSFPSPFSSSDLSIPRQRGQPMQRQVVSNTGRGIRIESDVENADTWQSRVEMWNILPFMQDQESELHPVSKLVATLLLPVHFNTPVAKSEASTLPSARNQQSERGPGESYRK</sequence>
<dbReference type="EMBL" id="CADEPI010000006">
    <property type="protein sequence ID" value="CAB3361350.1"/>
    <property type="molecule type" value="Genomic_DNA"/>
</dbReference>